<gene>
    <name evidence="1" type="ORF">M5D96_011647</name>
</gene>
<evidence type="ECO:0000313" key="2">
    <source>
        <dbReference type="Proteomes" id="UP001059596"/>
    </source>
</evidence>
<evidence type="ECO:0000313" key="1">
    <source>
        <dbReference type="EMBL" id="KAI8035598.1"/>
    </source>
</evidence>
<comment type="caution">
    <text evidence="1">The sequence shown here is derived from an EMBL/GenBank/DDBJ whole genome shotgun (WGS) entry which is preliminary data.</text>
</comment>
<name>A0A9P9YEP3_9MUSC</name>
<dbReference type="EMBL" id="JAMKOV010000033">
    <property type="protein sequence ID" value="KAI8035598.1"/>
    <property type="molecule type" value="Genomic_DNA"/>
</dbReference>
<sequence length="47" mass="5400">VCVRIPFIPKQVTYKKITIKTAEEEEENDSKCAENICTFLTLGLRVK</sequence>
<dbReference type="AlphaFoldDB" id="A0A9P9YEP3"/>
<accession>A0A9P9YEP3</accession>
<protein>
    <submittedName>
        <fullName evidence="1">Uncharacterized protein</fullName>
    </submittedName>
</protein>
<reference evidence="1" key="1">
    <citation type="journal article" date="2023" name="Genome Biol. Evol.">
        <title>Long-read-based Genome Assembly of Drosophila gunungcola Reveals Fewer Chemosensory Genes in Flower-breeding Species.</title>
        <authorList>
            <person name="Negi A."/>
            <person name="Liao B.Y."/>
            <person name="Yeh S.D."/>
        </authorList>
    </citation>
    <scope>NUCLEOTIDE SEQUENCE</scope>
    <source>
        <strain evidence="1">Sukarami</strain>
    </source>
</reference>
<feature type="non-terminal residue" evidence="1">
    <location>
        <position position="47"/>
    </location>
</feature>
<keyword evidence="2" id="KW-1185">Reference proteome</keyword>
<organism evidence="1 2">
    <name type="scientific">Drosophila gunungcola</name>
    <name type="common">fruit fly</name>
    <dbReference type="NCBI Taxonomy" id="103775"/>
    <lineage>
        <taxon>Eukaryota</taxon>
        <taxon>Metazoa</taxon>
        <taxon>Ecdysozoa</taxon>
        <taxon>Arthropoda</taxon>
        <taxon>Hexapoda</taxon>
        <taxon>Insecta</taxon>
        <taxon>Pterygota</taxon>
        <taxon>Neoptera</taxon>
        <taxon>Endopterygota</taxon>
        <taxon>Diptera</taxon>
        <taxon>Brachycera</taxon>
        <taxon>Muscomorpha</taxon>
        <taxon>Ephydroidea</taxon>
        <taxon>Drosophilidae</taxon>
        <taxon>Drosophila</taxon>
        <taxon>Sophophora</taxon>
    </lineage>
</organism>
<feature type="non-terminal residue" evidence="1">
    <location>
        <position position="1"/>
    </location>
</feature>
<proteinExistence type="predicted"/>
<dbReference type="Proteomes" id="UP001059596">
    <property type="component" value="Unassembled WGS sequence"/>
</dbReference>